<evidence type="ECO:0000259" key="3">
    <source>
        <dbReference type="Pfam" id="PF21188"/>
    </source>
</evidence>
<evidence type="ECO:0000313" key="5">
    <source>
        <dbReference type="Proteomes" id="UP000681967"/>
    </source>
</evidence>
<feature type="domain" description="Brr2 N-terminal helicase PWI" evidence="2">
    <location>
        <begin position="243"/>
        <end position="267"/>
    </location>
</feature>
<feature type="domain" description="Pre-mRNA-splicing helicase BRR2-like plug" evidence="3">
    <location>
        <begin position="93"/>
        <end position="160"/>
    </location>
</feature>
<name>A0A8S3E7T5_9BILA</name>
<dbReference type="InterPro" id="IPR041094">
    <property type="entry name" value="Brr2_helicase_PWI"/>
</dbReference>
<dbReference type="Pfam" id="PF18149">
    <property type="entry name" value="Helicase_PWI"/>
    <property type="match status" value="1"/>
</dbReference>
<feature type="region of interest" description="Disordered" evidence="1">
    <location>
        <begin position="31"/>
        <end position="62"/>
    </location>
</feature>
<evidence type="ECO:0008006" key="6">
    <source>
        <dbReference type="Google" id="ProtNLM"/>
    </source>
</evidence>
<dbReference type="InterPro" id="IPR048863">
    <property type="entry name" value="BRR2_plug"/>
</dbReference>
<accession>A0A8S3E7T5</accession>
<feature type="compositionally biased region" description="Acidic residues" evidence="1">
    <location>
        <begin position="189"/>
        <end position="215"/>
    </location>
</feature>
<dbReference type="Pfam" id="PF21188">
    <property type="entry name" value="BRR2_plug"/>
    <property type="match status" value="1"/>
</dbReference>
<comment type="caution">
    <text evidence="4">The sequence shown here is derived from an EMBL/GenBank/DDBJ whole genome shotgun (WGS) entry which is preliminary data.</text>
</comment>
<evidence type="ECO:0000313" key="4">
    <source>
        <dbReference type="EMBL" id="CAF5064521.1"/>
    </source>
</evidence>
<protein>
    <recommendedName>
        <fullName evidence="6">Brr2 N-terminal helicase PWI domain-containing protein</fullName>
    </recommendedName>
</protein>
<sequence>NSNLVLQADRSIIDRRGRNEATGEVLSLTSHLKGTKMGDRAQRTRPERNNKKQKKEEDHASKYDIGRFKGQTLLGDSADDASRILYRPKTQETKQTYEVLLGFIQEAIGDQARSILCGAADEVLIVLKNDKLRDKDRKSEIEALLSTKIPEQRFAFVVNLGKKITDWTADDKNGKEDEEIDETYGVNVEFEDSGDEDDGDENEVHEDEDGDLSEGEEAKMDYTIQEKNLNKAAANDNFTRPSKALQPHSIDAFWLQRNLSKVYPEATDA</sequence>
<feature type="region of interest" description="Disordered" evidence="1">
    <location>
        <begin position="171"/>
        <end position="221"/>
    </location>
</feature>
<dbReference type="EMBL" id="CAJOBH010229156">
    <property type="protein sequence ID" value="CAF5064521.1"/>
    <property type="molecule type" value="Genomic_DNA"/>
</dbReference>
<feature type="non-terminal residue" evidence="4">
    <location>
        <position position="1"/>
    </location>
</feature>
<proteinExistence type="predicted"/>
<feature type="compositionally biased region" description="Basic and acidic residues" evidence="1">
    <location>
        <begin position="36"/>
        <end position="62"/>
    </location>
</feature>
<evidence type="ECO:0000256" key="1">
    <source>
        <dbReference type="SAM" id="MobiDB-lite"/>
    </source>
</evidence>
<dbReference type="AlphaFoldDB" id="A0A8S3E7T5"/>
<feature type="non-terminal residue" evidence="4">
    <location>
        <position position="269"/>
    </location>
</feature>
<organism evidence="4 5">
    <name type="scientific">Rotaria magnacalcarata</name>
    <dbReference type="NCBI Taxonomy" id="392030"/>
    <lineage>
        <taxon>Eukaryota</taxon>
        <taxon>Metazoa</taxon>
        <taxon>Spiralia</taxon>
        <taxon>Gnathifera</taxon>
        <taxon>Rotifera</taxon>
        <taxon>Eurotatoria</taxon>
        <taxon>Bdelloidea</taxon>
        <taxon>Philodinida</taxon>
        <taxon>Philodinidae</taxon>
        <taxon>Rotaria</taxon>
    </lineage>
</organism>
<evidence type="ECO:0000259" key="2">
    <source>
        <dbReference type="Pfam" id="PF18149"/>
    </source>
</evidence>
<reference evidence="4" key="1">
    <citation type="submission" date="2021-02" db="EMBL/GenBank/DDBJ databases">
        <authorList>
            <person name="Nowell W R."/>
        </authorList>
    </citation>
    <scope>NUCLEOTIDE SEQUENCE</scope>
</reference>
<dbReference type="Proteomes" id="UP000681967">
    <property type="component" value="Unassembled WGS sequence"/>
</dbReference>
<gene>
    <name evidence="4" type="ORF">BYL167_LOCUS59726</name>
</gene>